<dbReference type="NCBIfam" id="NF002381">
    <property type="entry name" value="PRK01388.1"/>
    <property type="match status" value="1"/>
</dbReference>
<dbReference type="Pfam" id="PF02274">
    <property type="entry name" value="ADI"/>
    <property type="match status" value="1"/>
</dbReference>
<evidence type="ECO:0000256" key="1">
    <source>
        <dbReference type="ARBA" id="ARBA00010206"/>
    </source>
</evidence>
<dbReference type="PANTHER" id="PTHR47271">
    <property type="entry name" value="ARGININE DEIMINASE"/>
    <property type="match status" value="1"/>
</dbReference>
<gene>
    <name evidence="4" type="primary">arcA_2</name>
    <name evidence="3" type="synonym">arcA</name>
    <name evidence="4" type="ORF">GCM10020369_66150</name>
</gene>
<evidence type="ECO:0000313" key="4">
    <source>
        <dbReference type="EMBL" id="GAA3394933.1"/>
    </source>
</evidence>
<comment type="pathway">
    <text evidence="3">Amino-acid degradation; L-arginine degradation via ADI pathway; carbamoyl phosphate from L-arginine: step 1/2.</text>
</comment>
<comment type="caution">
    <text evidence="4">The sequence shown here is derived from an EMBL/GenBank/DDBJ whole genome shotgun (WGS) entry which is preliminary data.</text>
</comment>
<name>A0ABP6T9H6_9ACTN</name>
<dbReference type="Proteomes" id="UP001501676">
    <property type="component" value="Unassembled WGS sequence"/>
</dbReference>
<keyword evidence="5" id="KW-1185">Reference proteome</keyword>
<dbReference type="PRINTS" id="PR01466">
    <property type="entry name" value="ARGDEIMINASE"/>
</dbReference>
<dbReference type="PIRSF" id="PIRSF006356">
    <property type="entry name" value="Arg_deiminase"/>
    <property type="match status" value="1"/>
</dbReference>
<dbReference type="HAMAP" id="MF_00242">
    <property type="entry name" value="Arg_deiminase"/>
    <property type="match status" value="1"/>
</dbReference>
<evidence type="ECO:0000313" key="5">
    <source>
        <dbReference type="Proteomes" id="UP001501676"/>
    </source>
</evidence>
<keyword evidence="3" id="KW-0056">Arginine metabolism</keyword>
<dbReference type="Gene3D" id="3.75.10.10">
    <property type="entry name" value="L-arginine/glycine Amidinotransferase, Chain A"/>
    <property type="match status" value="1"/>
</dbReference>
<dbReference type="EC" id="3.5.3.6" evidence="3"/>
<dbReference type="Gene3D" id="1.10.3930.10">
    <property type="entry name" value="Arginine deiminase"/>
    <property type="match status" value="1"/>
</dbReference>
<evidence type="ECO:0000256" key="3">
    <source>
        <dbReference type="HAMAP-Rule" id="MF_00242"/>
    </source>
</evidence>
<comment type="catalytic activity">
    <reaction evidence="3">
        <text>L-arginine + H2O = L-citrulline + NH4(+)</text>
        <dbReference type="Rhea" id="RHEA:19597"/>
        <dbReference type="ChEBI" id="CHEBI:15377"/>
        <dbReference type="ChEBI" id="CHEBI:28938"/>
        <dbReference type="ChEBI" id="CHEBI:32682"/>
        <dbReference type="ChEBI" id="CHEBI:57743"/>
        <dbReference type="EC" id="3.5.3.6"/>
    </reaction>
</comment>
<dbReference type="EMBL" id="BAAAYN010000047">
    <property type="protein sequence ID" value="GAA3394933.1"/>
    <property type="molecule type" value="Genomic_DNA"/>
</dbReference>
<accession>A0ABP6T9H6</accession>
<comment type="similarity">
    <text evidence="1 3">Belongs to the arginine deiminase family.</text>
</comment>
<protein>
    <recommendedName>
        <fullName evidence="3">Arginine deiminase</fullName>
        <shortName evidence="3">ADI</shortName>
        <ecNumber evidence="3">3.5.3.6</ecNumber>
    </recommendedName>
    <alternativeName>
        <fullName evidence="3">Arginine dihydrolase</fullName>
        <shortName evidence="3">AD</shortName>
    </alternativeName>
</protein>
<sequence>MTRTRLGVHSEVGRLRQAILHRPALELDRLTPDNCDDLLFDDVLWPAKARTEHDAFVQVLRDHGVTVHLFGELLAETLHSAEAKAFVLERVCTVQRLGTALAASVRALAEDMAPATLAELLIGGITRADLSPLHAGGLRWQTLGLDDFVIPPLPNTLFQRDNSAWIYGGVTINPMAMAARRRESIHSRAVYRYHPLFREATFPIYYGDDDVDHQPATLEGGDIHVLGRGAVLIGMGERTTPQGVEILARSLFRAGQASRVIAVELPKSHALMHLDTVLTMVDTDTFLRYPGLAPETLRHWSITPASADEIVEQNNGGLAVEQRDDLFGTIADALGIDRPRVLCVDADGRAAAREQWDDADNVLALEPGVVVGYERNTVTNTMLAENGIKVLPIPSGELGRGRGGARCMSCPIEREGI</sequence>
<keyword evidence="3" id="KW-0963">Cytoplasm</keyword>
<keyword evidence="2 3" id="KW-0378">Hydrolase</keyword>
<proteinExistence type="inferred from homology"/>
<dbReference type="InterPro" id="IPR003876">
    <property type="entry name" value="Arg_deiminase"/>
</dbReference>
<dbReference type="PANTHER" id="PTHR47271:SF2">
    <property type="entry name" value="ARGININE DEIMINASE"/>
    <property type="match status" value="1"/>
</dbReference>
<dbReference type="SUPFAM" id="SSF55909">
    <property type="entry name" value="Pentein"/>
    <property type="match status" value="1"/>
</dbReference>
<dbReference type="RefSeq" id="WP_345732191.1">
    <property type="nucleotide sequence ID" value="NZ_BAAAYN010000047.1"/>
</dbReference>
<comment type="subcellular location">
    <subcellularLocation>
        <location evidence="3">Cytoplasm</location>
    </subcellularLocation>
</comment>
<evidence type="ECO:0000256" key="2">
    <source>
        <dbReference type="ARBA" id="ARBA00022801"/>
    </source>
</evidence>
<organism evidence="4 5">
    <name type="scientific">Cryptosporangium minutisporangium</name>
    <dbReference type="NCBI Taxonomy" id="113569"/>
    <lineage>
        <taxon>Bacteria</taxon>
        <taxon>Bacillati</taxon>
        <taxon>Actinomycetota</taxon>
        <taxon>Actinomycetes</taxon>
        <taxon>Cryptosporangiales</taxon>
        <taxon>Cryptosporangiaceae</taxon>
        <taxon>Cryptosporangium</taxon>
    </lineage>
</organism>
<feature type="active site" description="Amidino-cysteine intermediate" evidence="3">
    <location>
        <position position="407"/>
    </location>
</feature>
<reference evidence="5" key="1">
    <citation type="journal article" date="2019" name="Int. J. Syst. Evol. Microbiol.">
        <title>The Global Catalogue of Microorganisms (GCM) 10K type strain sequencing project: providing services to taxonomists for standard genome sequencing and annotation.</title>
        <authorList>
            <consortium name="The Broad Institute Genomics Platform"/>
            <consortium name="The Broad Institute Genome Sequencing Center for Infectious Disease"/>
            <person name="Wu L."/>
            <person name="Ma J."/>
        </authorList>
    </citation>
    <scope>NUCLEOTIDE SEQUENCE [LARGE SCALE GENOMIC DNA]</scope>
    <source>
        <strain evidence="5">JCM 9458</strain>
    </source>
</reference>